<dbReference type="PROSITE" id="PS50811">
    <property type="entry name" value="WRKY"/>
    <property type="match status" value="1"/>
</dbReference>
<keyword evidence="3" id="KW-0238">DNA-binding</keyword>
<evidence type="ECO:0000256" key="3">
    <source>
        <dbReference type="ARBA" id="ARBA00023125"/>
    </source>
</evidence>
<evidence type="ECO:0000256" key="1">
    <source>
        <dbReference type="ARBA" id="ARBA00004123"/>
    </source>
</evidence>
<organism evidence="7 9">
    <name type="scientific">Medicago truncatula</name>
    <name type="common">Barrel medic</name>
    <name type="synonym">Medicago tribuloides</name>
    <dbReference type="NCBI Taxonomy" id="3880"/>
    <lineage>
        <taxon>Eukaryota</taxon>
        <taxon>Viridiplantae</taxon>
        <taxon>Streptophyta</taxon>
        <taxon>Embryophyta</taxon>
        <taxon>Tracheophyta</taxon>
        <taxon>Spermatophyta</taxon>
        <taxon>Magnoliopsida</taxon>
        <taxon>eudicotyledons</taxon>
        <taxon>Gunneridae</taxon>
        <taxon>Pentapetalae</taxon>
        <taxon>rosids</taxon>
        <taxon>fabids</taxon>
        <taxon>Fabales</taxon>
        <taxon>Fabaceae</taxon>
        <taxon>Papilionoideae</taxon>
        <taxon>50 kb inversion clade</taxon>
        <taxon>NPAAA clade</taxon>
        <taxon>Hologalegina</taxon>
        <taxon>IRL clade</taxon>
        <taxon>Trifolieae</taxon>
        <taxon>Medicago</taxon>
    </lineage>
</organism>
<gene>
    <name evidence="7" type="ordered locus">MTR_6g086555</name>
</gene>
<accession>A0A072UCB0</accession>
<dbReference type="GO" id="GO:0009867">
    <property type="term" value="P:jasmonic acid mediated signaling pathway"/>
    <property type="evidence" value="ECO:0000318"/>
    <property type="project" value="GO_Central"/>
</dbReference>
<protein>
    <submittedName>
        <fullName evidence="7">WRKY family transcription factor</fullName>
    </submittedName>
</protein>
<evidence type="ECO:0000259" key="6">
    <source>
        <dbReference type="PROSITE" id="PS50811"/>
    </source>
</evidence>
<dbReference type="GO" id="GO:0006355">
    <property type="term" value="P:regulation of DNA-templated transcription"/>
    <property type="evidence" value="ECO:0000318"/>
    <property type="project" value="GO_Central"/>
</dbReference>
<dbReference type="InterPro" id="IPR036576">
    <property type="entry name" value="WRKY_dom_sf"/>
</dbReference>
<reference evidence="8" key="3">
    <citation type="submission" date="2015-04" db="UniProtKB">
        <authorList>
            <consortium name="EnsemblPlants"/>
        </authorList>
    </citation>
    <scope>IDENTIFICATION</scope>
    <source>
        <strain evidence="8">cv. Jemalong A17</strain>
    </source>
</reference>
<evidence type="ECO:0000256" key="4">
    <source>
        <dbReference type="ARBA" id="ARBA00023163"/>
    </source>
</evidence>
<keyword evidence="2" id="KW-0805">Transcription regulation</keyword>
<evidence type="ECO:0000313" key="7">
    <source>
        <dbReference type="EMBL" id="KEH27101.1"/>
    </source>
</evidence>
<dbReference type="InterPro" id="IPR003657">
    <property type="entry name" value="WRKY_dom"/>
</dbReference>
<feature type="domain" description="WRKY" evidence="6">
    <location>
        <begin position="200"/>
        <end position="266"/>
    </location>
</feature>
<dbReference type="PANTHER" id="PTHR31221">
    <property type="entry name" value="WRKY TRANSCRIPTION FACTOR PROTEIN 1-RELATED"/>
    <property type="match status" value="1"/>
</dbReference>
<dbReference type="GO" id="GO:0000976">
    <property type="term" value="F:transcription cis-regulatory region binding"/>
    <property type="evidence" value="ECO:0000318"/>
    <property type="project" value="GO_Central"/>
</dbReference>
<dbReference type="GO" id="GO:0005634">
    <property type="term" value="C:nucleus"/>
    <property type="evidence" value="ECO:0000318"/>
    <property type="project" value="GO_Central"/>
</dbReference>
<dbReference type="Pfam" id="PF03106">
    <property type="entry name" value="WRKY"/>
    <property type="match status" value="1"/>
</dbReference>
<dbReference type="GO" id="GO:0003700">
    <property type="term" value="F:DNA-binding transcription factor activity"/>
    <property type="evidence" value="ECO:0000318"/>
    <property type="project" value="GO_Central"/>
</dbReference>
<dbReference type="EnsemblPlants" id="KEH27101">
    <property type="protein sequence ID" value="KEH27101"/>
    <property type="gene ID" value="MTR_6g086555"/>
</dbReference>
<evidence type="ECO:0000256" key="5">
    <source>
        <dbReference type="ARBA" id="ARBA00023242"/>
    </source>
</evidence>
<keyword evidence="5" id="KW-0539">Nucleus</keyword>
<reference evidence="7 9" key="2">
    <citation type="journal article" date="2014" name="BMC Genomics">
        <title>An improved genome release (version Mt4.0) for the model legume Medicago truncatula.</title>
        <authorList>
            <person name="Tang H."/>
            <person name="Krishnakumar V."/>
            <person name="Bidwell S."/>
            <person name="Rosen B."/>
            <person name="Chan A."/>
            <person name="Zhou S."/>
            <person name="Gentzbittel L."/>
            <person name="Childs K.L."/>
            <person name="Yandell M."/>
            <person name="Gundlach H."/>
            <person name="Mayer K.F."/>
            <person name="Schwartz D.C."/>
            <person name="Town C.D."/>
        </authorList>
    </citation>
    <scope>GENOME REANNOTATION</scope>
    <source>
        <strain evidence="7">A17</strain>
        <strain evidence="8 9">cv. Jemalong A17</strain>
    </source>
</reference>
<dbReference type="Gene3D" id="2.20.25.80">
    <property type="entry name" value="WRKY domain"/>
    <property type="match status" value="1"/>
</dbReference>
<sequence>MDNDDNNNNKVNQVLNSGVGCSAIRREKKYLIDLNEVCRSPDYSQADVDGFHMAMGGGVELQEEVQHPISNLPFPTTLDQGHGAEEEQAHVQNNAIMLNAEILRVRKGKMPMNYFEDAPTQEIVATDEAKTVSSDEQQVPNTTIGVEASSIEGMMLLQHNDTSASGSSSQRKRKIDFSEHYKLPCTMINVAPKVVFRIEINEDKVNDGYRWHKYGRKEIKGNANYPRGYYRCTTKTCNVRKQVERDAQNPKYVIVSYEGKHNHGLPMITKKNPTNSSTTSTTVARGNASIVPPPYALAMTQPFTPLHRSESYGSYGMNCIWPNNNPFLNMVNNTMMMPYRYINGQHFRDCYAAPSIAASQAVPSIGEFQISPPLPKLHDLLQLSGYNIAAATMFPFEGAAPTNHEANDSLNNE</sequence>
<dbReference type="Proteomes" id="UP000002051">
    <property type="component" value="Chromosome 6"/>
</dbReference>
<proteinExistence type="predicted"/>
<dbReference type="InterPro" id="IPR044810">
    <property type="entry name" value="WRKY_plant"/>
</dbReference>
<keyword evidence="4" id="KW-0804">Transcription</keyword>
<name>A0A072UCB0_MEDTR</name>
<dbReference type="PANTHER" id="PTHR31221:SF112">
    <property type="entry name" value="WRKY TRANSCRIPTION FACTOR 50-RELATED"/>
    <property type="match status" value="1"/>
</dbReference>
<dbReference type="HOGENOM" id="CLU_666287_0_0_1"/>
<keyword evidence="9" id="KW-1185">Reference proteome</keyword>
<evidence type="ECO:0000256" key="2">
    <source>
        <dbReference type="ARBA" id="ARBA00023015"/>
    </source>
</evidence>
<dbReference type="EMBL" id="CM001222">
    <property type="protein sequence ID" value="KEH27101.1"/>
    <property type="molecule type" value="Genomic_DNA"/>
</dbReference>
<dbReference type="SMART" id="SM00774">
    <property type="entry name" value="WRKY"/>
    <property type="match status" value="1"/>
</dbReference>
<comment type="subcellular location">
    <subcellularLocation>
        <location evidence="1">Nucleus</location>
    </subcellularLocation>
</comment>
<evidence type="ECO:0000313" key="9">
    <source>
        <dbReference type="Proteomes" id="UP000002051"/>
    </source>
</evidence>
<evidence type="ECO:0000313" key="8">
    <source>
        <dbReference type="EnsemblPlants" id="KEH27101"/>
    </source>
</evidence>
<reference evidence="7 9" key="1">
    <citation type="journal article" date="2011" name="Nature">
        <title>The Medicago genome provides insight into the evolution of rhizobial symbioses.</title>
        <authorList>
            <person name="Young N.D."/>
            <person name="Debelle F."/>
            <person name="Oldroyd G.E."/>
            <person name="Geurts R."/>
            <person name="Cannon S.B."/>
            <person name="Udvardi M.K."/>
            <person name="Benedito V.A."/>
            <person name="Mayer K.F."/>
            <person name="Gouzy J."/>
            <person name="Schoof H."/>
            <person name="Van de Peer Y."/>
            <person name="Proost S."/>
            <person name="Cook D.R."/>
            <person name="Meyers B.C."/>
            <person name="Spannagl M."/>
            <person name="Cheung F."/>
            <person name="De Mita S."/>
            <person name="Krishnakumar V."/>
            <person name="Gundlach H."/>
            <person name="Zhou S."/>
            <person name="Mudge J."/>
            <person name="Bharti A.K."/>
            <person name="Murray J.D."/>
            <person name="Naoumkina M.A."/>
            <person name="Rosen B."/>
            <person name="Silverstein K.A."/>
            <person name="Tang H."/>
            <person name="Rombauts S."/>
            <person name="Zhao P.X."/>
            <person name="Zhou P."/>
            <person name="Barbe V."/>
            <person name="Bardou P."/>
            <person name="Bechner M."/>
            <person name="Bellec A."/>
            <person name="Berger A."/>
            <person name="Berges H."/>
            <person name="Bidwell S."/>
            <person name="Bisseling T."/>
            <person name="Choisne N."/>
            <person name="Couloux A."/>
            <person name="Denny R."/>
            <person name="Deshpande S."/>
            <person name="Dai X."/>
            <person name="Doyle J.J."/>
            <person name="Dudez A.M."/>
            <person name="Farmer A.D."/>
            <person name="Fouteau S."/>
            <person name="Franken C."/>
            <person name="Gibelin C."/>
            <person name="Gish J."/>
            <person name="Goldstein S."/>
            <person name="Gonzalez A.J."/>
            <person name="Green P.J."/>
            <person name="Hallab A."/>
            <person name="Hartog M."/>
            <person name="Hua A."/>
            <person name="Humphray S.J."/>
            <person name="Jeong D.H."/>
            <person name="Jing Y."/>
            <person name="Jocker A."/>
            <person name="Kenton S.M."/>
            <person name="Kim D.J."/>
            <person name="Klee K."/>
            <person name="Lai H."/>
            <person name="Lang C."/>
            <person name="Lin S."/>
            <person name="Macmil S.L."/>
            <person name="Magdelenat G."/>
            <person name="Matthews L."/>
            <person name="McCorrison J."/>
            <person name="Monaghan E.L."/>
            <person name="Mun J.H."/>
            <person name="Najar F.Z."/>
            <person name="Nicholson C."/>
            <person name="Noirot C."/>
            <person name="O'Bleness M."/>
            <person name="Paule C.R."/>
            <person name="Poulain J."/>
            <person name="Prion F."/>
            <person name="Qin B."/>
            <person name="Qu C."/>
            <person name="Retzel E.F."/>
            <person name="Riddle C."/>
            <person name="Sallet E."/>
            <person name="Samain S."/>
            <person name="Samson N."/>
            <person name="Sanders I."/>
            <person name="Saurat O."/>
            <person name="Scarpelli C."/>
            <person name="Schiex T."/>
            <person name="Segurens B."/>
            <person name="Severin A.J."/>
            <person name="Sherrier D.J."/>
            <person name="Shi R."/>
            <person name="Sims S."/>
            <person name="Singer S.R."/>
            <person name="Sinharoy S."/>
            <person name="Sterck L."/>
            <person name="Viollet A."/>
            <person name="Wang B.B."/>
            <person name="Wang K."/>
            <person name="Wang M."/>
            <person name="Wang X."/>
            <person name="Warfsmann J."/>
            <person name="Weissenbach J."/>
            <person name="White D.D."/>
            <person name="White J.D."/>
            <person name="Wiley G.B."/>
            <person name="Wincker P."/>
            <person name="Xing Y."/>
            <person name="Yang L."/>
            <person name="Yao Z."/>
            <person name="Ying F."/>
            <person name="Zhai J."/>
            <person name="Zhou L."/>
            <person name="Zuber A."/>
            <person name="Denarie J."/>
            <person name="Dixon R.A."/>
            <person name="May G.D."/>
            <person name="Schwartz D.C."/>
            <person name="Rogers J."/>
            <person name="Quetier F."/>
            <person name="Town C.D."/>
            <person name="Roe B.A."/>
        </authorList>
    </citation>
    <scope>NUCLEOTIDE SEQUENCE [LARGE SCALE GENOMIC DNA]</scope>
    <source>
        <strain evidence="7">A17</strain>
        <strain evidence="8 9">cv. Jemalong A17</strain>
    </source>
</reference>
<dbReference type="SUPFAM" id="SSF118290">
    <property type="entry name" value="WRKY DNA-binding domain"/>
    <property type="match status" value="1"/>
</dbReference>
<dbReference type="AlphaFoldDB" id="A0A072UCB0"/>